<comment type="caution">
    <text evidence="2">The sequence shown here is derived from an EMBL/GenBank/DDBJ whole genome shotgun (WGS) entry which is preliminary data.</text>
</comment>
<dbReference type="EMBL" id="BAAANH010000001">
    <property type="protein sequence ID" value="GAA1747670.1"/>
    <property type="molecule type" value="Genomic_DNA"/>
</dbReference>
<organism evidence="2 3">
    <name type="scientific">Agromyces humatus</name>
    <dbReference type="NCBI Taxonomy" id="279573"/>
    <lineage>
        <taxon>Bacteria</taxon>
        <taxon>Bacillati</taxon>
        <taxon>Actinomycetota</taxon>
        <taxon>Actinomycetes</taxon>
        <taxon>Micrococcales</taxon>
        <taxon>Microbacteriaceae</taxon>
        <taxon>Agromyces</taxon>
    </lineage>
</organism>
<evidence type="ECO:0000313" key="3">
    <source>
        <dbReference type="Proteomes" id="UP001500506"/>
    </source>
</evidence>
<gene>
    <name evidence="2" type="ORF">GCM10009747_00930</name>
</gene>
<protein>
    <submittedName>
        <fullName evidence="2">Uncharacterized protein</fullName>
    </submittedName>
</protein>
<evidence type="ECO:0000256" key="1">
    <source>
        <dbReference type="SAM" id="SignalP"/>
    </source>
</evidence>
<dbReference type="Proteomes" id="UP001500506">
    <property type="component" value="Unassembled WGS sequence"/>
</dbReference>
<feature type="chain" id="PRO_5046298970" evidence="1">
    <location>
        <begin position="27"/>
        <end position="162"/>
    </location>
</feature>
<sequence>MSIRRTLVALAAAAGLVLVGASPAMAGGNPHFIKNATSASIDGVSLVVEFKEAGLSSGAVETIVVSADLEALYQCVNGGGNVPSDPKKTVFDDRVSESGVFTAGQNGNLIGSLTLDPPDADAVLDCPGGQTSTLVSVIWSNVRIDDTTSGASLSLRGVFTGP</sequence>
<reference evidence="2 3" key="1">
    <citation type="journal article" date="2019" name="Int. J. Syst. Evol. Microbiol.">
        <title>The Global Catalogue of Microorganisms (GCM) 10K type strain sequencing project: providing services to taxonomists for standard genome sequencing and annotation.</title>
        <authorList>
            <consortium name="The Broad Institute Genomics Platform"/>
            <consortium name="The Broad Institute Genome Sequencing Center for Infectious Disease"/>
            <person name="Wu L."/>
            <person name="Ma J."/>
        </authorList>
    </citation>
    <scope>NUCLEOTIDE SEQUENCE [LARGE SCALE GENOMIC DNA]</scope>
    <source>
        <strain evidence="2 3">JCM 14319</strain>
    </source>
</reference>
<proteinExistence type="predicted"/>
<evidence type="ECO:0000313" key="2">
    <source>
        <dbReference type="EMBL" id="GAA1747670.1"/>
    </source>
</evidence>
<keyword evidence="1" id="KW-0732">Signal</keyword>
<feature type="signal peptide" evidence="1">
    <location>
        <begin position="1"/>
        <end position="26"/>
    </location>
</feature>
<dbReference type="RefSeq" id="WP_232496563.1">
    <property type="nucleotide sequence ID" value="NZ_BAAANH010000001.1"/>
</dbReference>
<name>A0ABN2K3M9_9MICO</name>
<dbReference type="PROSITE" id="PS51318">
    <property type="entry name" value="TAT"/>
    <property type="match status" value="1"/>
</dbReference>
<accession>A0ABN2K3M9</accession>
<keyword evidence="3" id="KW-1185">Reference proteome</keyword>
<dbReference type="InterPro" id="IPR006311">
    <property type="entry name" value="TAT_signal"/>
</dbReference>